<dbReference type="PRINTS" id="PR00455">
    <property type="entry name" value="HTHTETR"/>
</dbReference>
<feature type="domain" description="HTH tetR-type" evidence="3">
    <location>
        <begin position="4"/>
        <end position="64"/>
    </location>
</feature>
<reference evidence="4 5" key="1">
    <citation type="journal article" date="2011" name="Stand. Genomic Sci.">
        <title>High quality draft genome sequence of Segniliparus rugosus CDC 945(T)= (ATCC BAA-974(T)).</title>
        <authorList>
            <person name="Earl A.M."/>
            <person name="Desjardins C.A."/>
            <person name="Fitzgerald M.G."/>
            <person name="Arachchi H.M."/>
            <person name="Zeng Q."/>
            <person name="Mehta T."/>
            <person name="Griggs A."/>
            <person name="Birren B.W."/>
            <person name="Toney N.C."/>
            <person name="Carr J."/>
            <person name="Posey J."/>
            <person name="Butler W.R."/>
        </authorList>
    </citation>
    <scope>NUCLEOTIDE SEQUENCE [LARGE SCALE GENOMIC DNA]</scope>
    <source>
        <strain evidence="5">ATCC BAA-974 / DSM 45345 / CCUG 50838 / CIP 108380 / JCM 13579 / CDC 945</strain>
    </source>
</reference>
<gene>
    <name evidence="4" type="ORF">HMPREF9336_01536</name>
</gene>
<keyword evidence="5" id="KW-1185">Reference proteome</keyword>
<dbReference type="InterPro" id="IPR009057">
    <property type="entry name" value="Homeodomain-like_sf"/>
</dbReference>
<dbReference type="InterPro" id="IPR001647">
    <property type="entry name" value="HTH_TetR"/>
</dbReference>
<evidence type="ECO:0000256" key="2">
    <source>
        <dbReference type="PROSITE-ProRule" id="PRU00335"/>
    </source>
</evidence>
<sequence>MTTDATSERILEAARDELFSFGIRRTTVEGIARRAGVSHMTVYRRWPAKNDLLLAVVIREIEGLFAAVDREVGALDDPEDKLVAGFVGIYSFARAHPLLGHALETDPESVLPIFTSGAGPSIELATNYLAGHIERAAGTGDSAAARSLAEIFVRLTQSLLLTPRPEALATRPEVEAYARQHLLPLARTVIASDQVAAKASDQVAAK</sequence>
<feature type="DNA-binding region" description="H-T-H motif" evidence="2">
    <location>
        <begin position="27"/>
        <end position="46"/>
    </location>
</feature>
<dbReference type="Pfam" id="PF18556">
    <property type="entry name" value="TetR_C_35"/>
    <property type="match status" value="1"/>
</dbReference>
<name>E5XPW4_SEGRC</name>
<dbReference type="HOGENOM" id="CLU_069356_39_1_11"/>
<dbReference type="Proteomes" id="UP000004816">
    <property type="component" value="Unassembled WGS sequence"/>
</dbReference>
<dbReference type="PROSITE" id="PS50977">
    <property type="entry name" value="HTH_TETR_2"/>
    <property type="match status" value="1"/>
</dbReference>
<dbReference type="PANTHER" id="PTHR30055">
    <property type="entry name" value="HTH-TYPE TRANSCRIPTIONAL REGULATOR RUTR"/>
    <property type="match status" value="1"/>
</dbReference>
<comment type="caution">
    <text evidence="4">The sequence shown here is derived from an EMBL/GenBank/DDBJ whole genome shotgun (WGS) entry which is preliminary data.</text>
</comment>
<evidence type="ECO:0000313" key="4">
    <source>
        <dbReference type="EMBL" id="EFV13615.1"/>
    </source>
</evidence>
<dbReference type="GO" id="GO:0003700">
    <property type="term" value="F:DNA-binding transcription factor activity"/>
    <property type="evidence" value="ECO:0007669"/>
    <property type="project" value="TreeGrafter"/>
</dbReference>
<evidence type="ECO:0000259" key="3">
    <source>
        <dbReference type="PROSITE" id="PS50977"/>
    </source>
</evidence>
<dbReference type="InterPro" id="IPR050109">
    <property type="entry name" value="HTH-type_TetR-like_transc_reg"/>
</dbReference>
<dbReference type="AlphaFoldDB" id="E5XPW4"/>
<dbReference type="eggNOG" id="COG1309">
    <property type="taxonomic scope" value="Bacteria"/>
</dbReference>
<dbReference type="Gene3D" id="1.10.357.10">
    <property type="entry name" value="Tetracycline Repressor, domain 2"/>
    <property type="match status" value="1"/>
</dbReference>
<protein>
    <recommendedName>
        <fullName evidence="3">HTH tetR-type domain-containing protein</fullName>
    </recommendedName>
</protein>
<evidence type="ECO:0000256" key="1">
    <source>
        <dbReference type="ARBA" id="ARBA00023125"/>
    </source>
</evidence>
<accession>E5XPW4</accession>
<dbReference type="InterPro" id="IPR040611">
    <property type="entry name" value="AlkX_C"/>
</dbReference>
<dbReference type="SUPFAM" id="SSF46689">
    <property type="entry name" value="Homeodomain-like"/>
    <property type="match status" value="1"/>
</dbReference>
<dbReference type="PANTHER" id="PTHR30055:SF153">
    <property type="entry name" value="HTH-TYPE TRANSCRIPTIONAL REPRESSOR RV3405C"/>
    <property type="match status" value="1"/>
</dbReference>
<dbReference type="EMBL" id="ACZI02000001">
    <property type="protein sequence ID" value="EFV13615.1"/>
    <property type="molecule type" value="Genomic_DNA"/>
</dbReference>
<dbReference type="GO" id="GO:0000976">
    <property type="term" value="F:transcription cis-regulatory region binding"/>
    <property type="evidence" value="ECO:0007669"/>
    <property type="project" value="TreeGrafter"/>
</dbReference>
<dbReference type="Pfam" id="PF00440">
    <property type="entry name" value="TetR_N"/>
    <property type="match status" value="1"/>
</dbReference>
<proteinExistence type="predicted"/>
<keyword evidence="1 2" id="KW-0238">DNA-binding</keyword>
<dbReference type="STRING" id="679197.HMPREF9336_01536"/>
<evidence type="ECO:0000313" key="5">
    <source>
        <dbReference type="Proteomes" id="UP000004816"/>
    </source>
</evidence>
<organism evidence="4 5">
    <name type="scientific">Segniliparus rugosus (strain ATCC BAA-974 / DSM 45345 / CCUG 50838 / CIP 108380 / JCM 13579 / CDC 945)</name>
    <dbReference type="NCBI Taxonomy" id="679197"/>
    <lineage>
        <taxon>Bacteria</taxon>
        <taxon>Bacillati</taxon>
        <taxon>Actinomycetota</taxon>
        <taxon>Actinomycetes</taxon>
        <taxon>Mycobacteriales</taxon>
        <taxon>Segniliparaceae</taxon>
        <taxon>Segniliparus</taxon>
    </lineage>
</organism>